<comment type="caution">
    <text evidence="7">The sequence shown here is derived from an EMBL/GenBank/DDBJ whole genome shotgun (WGS) entry which is preliminary data.</text>
</comment>
<evidence type="ECO:0000259" key="6">
    <source>
        <dbReference type="Pfam" id="PF17806"/>
    </source>
</evidence>
<dbReference type="AlphaFoldDB" id="A0A4Q9RD81"/>
<evidence type="ECO:0000256" key="1">
    <source>
        <dbReference type="ARBA" id="ARBA00008609"/>
    </source>
</evidence>
<dbReference type="GO" id="GO:0016491">
    <property type="term" value="F:oxidoreductase activity"/>
    <property type="evidence" value="ECO:0007669"/>
    <property type="project" value="UniProtKB-KW"/>
</dbReference>
<dbReference type="PRINTS" id="PR00368">
    <property type="entry name" value="FADPNR"/>
</dbReference>
<keyword evidence="8" id="KW-1185">Reference proteome</keyword>
<dbReference type="InterPro" id="IPR029043">
    <property type="entry name" value="GcvT/YgfZ_C"/>
</dbReference>
<dbReference type="Pfam" id="PF08669">
    <property type="entry name" value="GCV_T_C"/>
    <property type="match status" value="1"/>
</dbReference>
<organism evidence="7 8">
    <name type="scientific">Stutzerimonas kirkiae</name>
    <dbReference type="NCBI Taxonomy" id="2211392"/>
    <lineage>
        <taxon>Bacteria</taxon>
        <taxon>Pseudomonadati</taxon>
        <taxon>Pseudomonadota</taxon>
        <taxon>Gammaproteobacteria</taxon>
        <taxon>Pseudomonadales</taxon>
        <taxon>Pseudomonadaceae</taxon>
        <taxon>Stutzerimonas</taxon>
    </lineage>
</organism>
<feature type="domain" description="FAD/NAD(P)-binding" evidence="4">
    <location>
        <begin position="173"/>
        <end position="300"/>
    </location>
</feature>
<dbReference type="SUPFAM" id="SSF103025">
    <property type="entry name" value="Folate-binding domain"/>
    <property type="match status" value="1"/>
</dbReference>
<dbReference type="PANTHER" id="PTHR42949:SF3">
    <property type="entry name" value="ANAEROBIC GLYCEROL-3-PHOSPHATE DEHYDROGENASE SUBUNIT B"/>
    <property type="match status" value="1"/>
</dbReference>
<dbReference type="SUPFAM" id="SSF51905">
    <property type="entry name" value="FAD/NAD(P)-binding domain"/>
    <property type="match status" value="1"/>
</dbReference>
<dbReference type="OrthoDB" id="5287468at2"/>
<dbReference type="InterPro" id="IPR023753">
    <property type="entry name" value="FAD/NAD-binding_dom"/>
</dbReference>
<dbReference type="InterPro" id="IPR041854">
    <property type="entry name" value="BFD-like_2Fe2S-bd_dom_sf"/>
</dbReference>
<reference evidence="7 8" key="1">
    <citation type="submission" date="2018-06" db="EMBL/GenBank/DDBJ databases">
        <title>Three novel Pseudomonas species isolated from symptomatic oak.</title>
        <authorList>
            <person name="Bueno-Gonzalez V."/>
            <person name="Brady C."/>
        </authorList>
    </citation>
    <scope>NUCLEOTIDE SEQUENCE [LARGE SCALE GENOMIC DNA]</scope>
    <source>
        <strain evidence="7 8">P17C</strain>
    </source>
</reference>
<keyword evidence="2" id="KW-0560">Oxidoreductase</keyword>
<evidence type="ECO:0000259" key="3">
    <source>
        <dbReference type="Pfam" id="PF01571"/>
    </source>
</evidence>
<dbReference type="Proteomes" id="UP000292639">
    <property type="component" value="Unassembled WGS sequence"/>
</dbReference>
<evidence type="ECO:0000313" key="8">
    <source>
        <dbReference type="Proteomes" id="UP000292639"/>
    </source>
</evidence>
<dbReference type="Pfam" id="PF13510">
    <property type="entry name" value="Fer2_4"/>
    <property type="match status" value="1"/>
</dbReference>
<dbReference type="Gene3D" id="3.10.20.440">
    <property type="entry name" value="2Fe-2S iron-sulphur cluster binding domain, sarcosine oxidase, alpha subunit, N-terminal domain"/>
    <property type="match status" value="1"/>
</dbReference>
<dbReference type="InterPro" id="IPR027266">
    <property type="entry name" value="TrmE/GcvT-like"/>
</dbReference>
<dbReference type="InterPro" id="IPR041117">
    <property type="entry name" value="SoxA_A3"/>
</dbReference>
<protein>
    <submittedName>
        <fullName evidence="7">Sarcosine oxidase subunit alpha family protein</fullName>
    </submittedName>
</protein>
<dbReference type="PANTHER" id="PTHR42949">
    <property type="entry name" value="ANAEROBIC GLYCEROL-3-PHOSPHATE DEHYDROGENASE SUBUNIT B"/>
    <property type="match status" value="1"/>
</dbReference>
<dbReference type="EMBL" id="QJUP01000007">
    <property type="protein sequence ID" value="TBU97881.1"/>
    <property type="molecule type" value="Genomic_DNA"/>
</dbReference>
<evidence type="ECO:0000259" key="5">
    <source>
        <dbReference type="Pfam" id="PF08669"/>
    </source>
</evidence>
<dbReference type="RefSeq" id="WP_131183661.1">
    <property type="nucleotide sequence ID" value="NZ_QJUO01000005.1"/>
</dbReference>
<dbReference type="InterPro" id="IPR036188">
    <property type="entry name" value="FAD/NAD-bd_sf"/>
</dbReference>
<feature type="domain" description="SoxA A3" evidence="6">
    <location>
        <begin position="481"/>
        <end position="564"/>
    </location>
</feature>
<dbReference type="Gene3D" id="1.10.10.1100">
    <property type="entry name" value="BFD-like [2Fe-2S]-binding domain"/>
    <property type="match status" value="1"/>
</dbReference>
<dbReference type="Gene3D" id="3.50.50.60">
    <property type="entry name" value="FAD/NAD(P)-binding domain"/>
    <property type="match status" value="1"/>
</dbReference>
<feature type="domain" description="Aminomethyltransferase C-terminal" evidence="5">
    <location>
        <begin position="867"/>
        <end position="928"/>
    </location>
</feature>
<comment type="similarity">
    <text evidence="1">Belongs to the GcvT family.</text>
</comment>
<dbReference type="Gene3D" id="3.30.1360.120">
    <property type="entry name" value="Probable tRNA modification gtpase trme, domain 1"/>
    <property type="match status" value="1"/>
</dbReference>
<dbReference type="InterPro" id="IPR006222">
    <property type="entry name" value="GCVT_N"/>
</dbReference>
<accession>A0A4Q9RD81</accession>
<sequence length="952" mass="101970">MSHTGQPLRLPGGGLIDRSQPLDFHFDGQLLHGFAGDTLASALLANDVRLLARSFKYHRPRGLYASGGDEPNALLGLGSGAEATPNSRATQVPLRQGLVAHSQNRWPSLRLDLAAASGWLAALLGPGFYYKTFMRPRWLWPWYERLLRGMAGMGRAPRLADPHRYEHRHWHCDCLVIGLGPAGLAAALAASESTGQRVIAVEADTLAGGSLLSRPASLEGLGGQLWAQRAKARLLERGVRVLQGTSAFGYYDDNLVAAVETLDDAPAGQLRERLHWIRAGRVILATGAHERPLVFPGNDRPGILLAGAARHYLHRHAVAPGHRVAILANNDDAHSLGNELLAAGVEVVAQLDTRPGHPLHAQALRTRGRQRLSGLDIERNGRRQRIDCDALCVSGGWMPAVQLHVQAQGTLRHDPRLDAFVPERAHQRHVSVGACNGCLGLDGALEQGWLAAGGGARRPRAASTPAPQPNGPAILATSREKDAFVDLQNDVSLADIRQAAAEGYATLEHLKRYTALGMGTDQGKGSNLNGLSALASLSGQAPAAIGTIRARAPSVPVSLGALAGSRRQSLQSPRRHSPLHDEHLRLGAAMVDSGPWRLPAGYPLPGETTPQSAQRESLAVHAAGGFLDRSASGRLELRGPDCVRLLQRLYANPADALAVGRAGPGLMLREDGLLFELGMLVRLADDHYLLTSDAARAAAVRRHVEYCLQVLWPELAVRALDVAEQWAAILLRGPQAQALLQSPRLGLLERPPRPGEALQLQPHGRPLRLFGCGLYGEPAWELHVPAGTAARLWSDLEQAGQPLSIAPYGQACEELLRIERGQPGGNELDGRRSAADLGLGHLLRHDKRYIGYPLLQRPGLADPARPRLVGLRPLQATALIPAGSQLLTAEGGDSLGHVSSAAHSARHGGWIALGLLRDGLARQGQVLLAADPLRQRQVAVRVEALGKMEHGQ</sequence>
<evidence type="ECO:0000256" key="2">
    <source>
        <dbReference type="ARBA" id="ARBA00023002"/>
    </source>
</evidence>
<dbReference type="InterPro" id="IPR051691">
    <property type="entry name" value="Metab_Enz_Cyan_OpOx_G3PDH"/>
</dbReference>
<dbReference type="SUPFAM" id="SSF101790">
    <property type="entry name" value="Aminomethyltransferase beta-barrel domain"/>
    <property type="match status" value="1"/>
</dbReference>
<evidence type="ECO:0000313" key="7">
    <source>
        <dbReference type="EMBL" id="TBU97881.1"/>
    </source>
</evidence>
<dbReference type="Pfam" id="PF17806">
    <property type="entry name" value="SO_alpha_A3"/>
    <property type="match status" value="1"/>
</dbReference>
<evidence type="ECO:0000259" key="4">
    <source>
        <dbReference type="Pfam" id="PF07992"/>
    </source>
</evidence>
<feature type="domain" description="GCVT N-terminal" evidence="3">
    <location>
        <begin position="579"/>
        <end position="847"/>
    </location>
</feature>
<proteinExistence type="inferred from homology"/>
<name>A0A4Q9RD81_9GAMM</name>
<gene>
    <name evidence="7" type="ORF">DNJ96_07090</name>
</gene>
<dbReference type="InterPro" id="IPR042204">
    <property type="entry name" value="2Fe-2S-bd_N"/>
</dbReference>
<dbReference type="Pfam" id="PF07992">
    <property type="entry name" value="Pyr_redox_2"/>
    <property type="match status" value="1"/>
</dbReference>
<dbReference type="InterPro" id="IPR013977">
    <property type="entry name" value="GcvT_C"/>
</dbReference>
<dbReference type="Pfam" id="PF01571">
    <property type="entry name" value="GCV_T"/>
    <property type="match status" value="1"/>
</dbReference>
<dbReference type="PRINTS" id="PR00469">
    <property type="entry name" value="PNDRDTASEII"/>
</dbReference>